<accession>A0AAW2GP34</accession>
<name>A0AAW2GP34_9HYME</name>
<reference evidence="2 3" key="1">
    <citation type="submission" date="2023-03" db="EMBL/GenBank/DDBJ databases">
        <title>High recombination rates correlate with genetic variation in Cardiocondyla obscurior ants.</title>
        <authorList>
            <person name="Errbii M."/>
        </authorList>
    </citation>
    <scope>NUCLEOTIDE SEQUENCE [LARGE SCALE GENOMIC DNA]</scope>
    <source>
        <strain evidence="2">Alpha-2009</strain>
        <tissue evidence="2">Whole body</tissue>
    </source>
</reference>
<feature type="compositionally biased region" description="Basic residues" evidence="1">
    <location>
        <begin position="55"/>
        <end position="65"/>
    </location>
</feature>
<proteinExistence type="predicted"/>
<gene>
    <name evidence="2" type="ORF">PUN28_003969</name>
</gene>
<feature type="compositionally biased region" description="Basic and acidic residues" evidence="1">
    <location>
        <begin position="77"/>
        <end position="103"/>
    </location>
</feature>
<dbReference type="EMBL" id="JADYXP020000003">
    <property type="protein sequence ID" value="KAL0128955.1"/>
    <property type="molecule type" value="Genomic_DNA"/>
</dbReference>
<keyword evidence="3" id="KW-1185">Reference proteome</keyword>
<evidence type="ECO:0000256" key="1">
    <source>
        <dbReference type="SAM" id="MobiDB-lite"/>
    </source>
</evidence>
<protein>
    <submittedName>
        <fullName evidence="2">Uncharacterized protein</fullName>
    </submittedName>
</protein>
<evidence type="ECO:0000313" key="3">
    <source>
        <dbReference type="Proteomes" id="UP001430953"/>
    </source>
</evidence>
<comment type="caution">
    <text evidence="2">The sequence shown here is derived from an EMBL/GenBank/DDBJ whole genome shotgun (WGS) entry which is preliminary data.</text>
</comment>
<evidence type="ECO:0000313" key="2">
    <source>
        <dbReference type="EMBL" id="KAL0128955.1"/>
    </source>
</evidence>
<sequence length="103" mass="11501">MIRSASGRPRFAGNEAFICQSPARRVSRAIEIDRSPGIDGIAVVSPTWLAGKTPSTRRAHVPAQKRRTDVHGFVIHRPIDRSDRDPARRRDQTLQHPSRAGEN</sequence>
<feature type="region of interest" description="Disordered" evidence="1">
    <location>
        <begin position="53"/>
        <end position="103"/>
    </location>
</feature>
<organism evidence="2 3">
    <name type="scientific">Cardiocondyla obscurior</name>
    <dbReference type="NCBI Taxonomy" id="286306"/>
    <lineage>
        <taxon>Eukaryota</taxon>
        <taxon>Metazoa</taxon>
        <taxon>Ecdysozoa</taxon>
        <taxon>Arthropoda</taxon>
        <taxon>Hexapoda</taxon>
        <taxon>Insecta</taxon>
        <taxon>Pterygota</taxon>
        <taxon>Neoptera</taxon>
        <taxon>Endopterygota</taxon>
        <taxon>Hymenoptera</taxon>
        <taxon>Apocrita</taxon>
        <taxon>Aculeata</taxon>
        <taxon>Formicoidea</taxon>
        <taxon>Formicidae</taxon>
        <taxon>Myrmicinae</taxon>
        <taxon>Cardiocondyla</taxon>
    </lineage>
</organism>
<dbReference type="AlphaFoldDB" id="A0AAW2GP34"/>
<dbReference type="Proteomes" id="UP001430953">
    <property type="component" value="Unassembled WGS sequence"/>
</dbReference>